<reference evidence="1 2" key="1">
    <citation type="submission" date="2019-12" db="EMBL/GenBank/DDBJ databases">
        <title>Genomic-based taxomic classification of the family Erythrobacteraceae.</title>
        <authorList>
            <person name="Xu L."/>
        </authorList>
    </citation>
    <scope>NUCLEOTIDE SEQUENCE [LARGE SCALE GENOMIC DNA]</scope>
    <source>
        <strain evidence="1 2">JCM 17468</strain>
    </source>
</reference>
<dbReference type="AlphaFoldDB" id="A0A844YAY3"/>
<keyword evidence="2" id="KW-1185">Reference proteome</keyword>
<dbReference type="Proteomes" id="UP000430272">
    <property type="component" value="Unassembled WGS sequence"/>
</dbReference>
<dbReference type="EMBL" id="WTYD01000002">
    <property type="protein sequence ID" value="MXO54996.1"/>
    <property type="molecule type" value="Genomic_DNA"/>
</dbReference>
<dbReference type="OrthoDB" id="7395298at2"/>
<sequence>MSNVWSRMPHWSTLLQRWTGAMERHGVNLEEGLTTVVDVVCDDLSELRTVSGLRHMWIDRGSSLYDRPIPAFHLLSLESQRDRLHDANEVLRALGETGGNPELVAAVMIAATAAGYDDHDDSLQAAGRMAMAILEAHAIDPPRQDRRPVFLMEDRFDLGGLASERLADALAREHAGIFQSVLAARIRYLVKTAEGVRIPAREELAIGLPGEFDLAFGARTRPVTSGSPDGARENTIRVALSSLPRDELIMILDAITAGLAAGGHDIDAVTSFDPERRSSSYFGPAIRATVDANTRNGWLVRVSRPTLITIKPEDADSCTVLVGLDGSVRTEDIEALGRLMKRAIEAGKRIDVEGLRIEDWEHVDPRDLRVDSLTRRIAHLRGIDLIHDVRWRWGDEGKEDPTPISEKNVRSIGLRATDRRVHILRHWLPCPRDGALLFEDDGRTQTIRTPRAIGRDALDRPIAEVLDQPDLADIHDVIVDDIMTDADGRSVLYLRSRPTSLPFPDEFRRAE</sequence>
<comment type="caution">
    <text evidence="1">The sequence shown here is derived from an EMBL/GenBank/DDBJ whole genome shotgun (WGS) entry which is preliminary data.</text>
</comment>
<dbReference type="RefSeq" id="WP_067505644.1">
    <property type="nucleotide sequence ID" value="NZ_BAABDV010000001.1"/>
</dbReference>
<proteinExistence type="predicted"/>
<gene>
    <name evidence="1" type="ORF">GRI47_13395</name>
</gene>
<evidence type="ECO:0000313" key="2">
    <source>
        <dbReference type="Proteomes" id="UP000430272"/>
    </source>
</evidence>
<organism evidence="1 2">
    <name type="scientific">Qipengyuania pelagi</name>
    <dbReference type="NCBI Taxonomy" id="994320"/>
    <lineage>
        <taxon>Bacteria</taxon>
        <taxon>Pseudomonadati</taxon>
        <taxon>Pseudomonadota</taxon>
        <taxon>Alphaproteobacteria</taxon>
        <taxon>Sphingomonadales</taxon>
        <taxon>Erythrobacteraceae</taxon>
        <taxon>Qipengyuania</taxon>
    </lineage>
</organism>
<evidence type="ECO:0000313" key="1">
    <source>
        <dbReference type="EMBL" id="MXO54996.1"/>
    </source>
</evidence>
<accession>A0A844YAY3</accession>
<name>A0A844YAY3_9SPHN</name>
<protein>
    <submittedName>
        <fullName evidence="1">Uncharacterized protein</fullName>
    </submittedName>
</protein>